<keyword evidence="8" id="KW-1185">Reference proteome</keyword>
<feature type="domain" description="Peptidase S8/S53" evidence="6">
    <location>
        <begin position="105"/>
        <end position="367"/>
    </location>
</feature>
<dbReference type="GO" id="GO:0004252">
    <property type="term" value="F:serine-type endopeptidase activity"/>
    <property type="evidence" value="ECO:0007669"/>
    <property type="project" value="UniProtKB-UniRule"/>
</dbReference>
<sequence length="404" mass="41404">MTDTYTVLWDMSRSNLDEPFRGGLESVTPGGASTARVQRTELTKREVRDLSRAPEVAAVAPVMPTNLIAPVSNDEAGVEAAAEPAPGGVAWGIEAVGAVASQRDGSGVVPAILDTGIDASHPAFTGVTLDQVDFSGSGNGDRQGHGTHCAGTVFGRDVDGTRIGVARGVSHALIGKVLGDDGSGDSDMLFRGIQWAAQSGAQVISMSLGFDFPGLVQRLVQQGFPVDLATSRALEAYRANLRMFDTLMRLLAAQIDFTGGTVVAAASGNESKRKVNPDYEIGVSLPAAADGVLSVGALGRSPNGLVIAPFSNTFPQVAGPGVEVLSAKAGGGLVAFNGTSMATPHAAGIATLWWQDVTASPLPSTSTTVTARMLAACDLSQLALDVDVADRGMGLVQAPAQQLP</sequence>
<dbReference type="HOGENOM" id="CLU_011263_15_8_11"/>
<dbReference type="PANTHER" id="PTHR43806">
    <property type="entry name" value="PEPTIDASE S8"/>
    <property type="match status" value="1"/>
</dbReference>
<dbReference type="KEGG" id="mph:MLP_38980"/>
<evidence type="ECO:0000256" key="5">
    <source>
        <dbReference type="PROSITE-ProRule" id="PRU01240"/>
    </source>
</evidence>
<proteinExistence type="inferred from homology"/>
<keyword evidence="3 5" id="KW-0378">Hydrolase</keyword>
<evidence type="ECO:0000256" key="2">
    <source>
        <dbReference type="ARBA" id="ARBA00022670"/>
    </source>
</evidence>
<dbReference type="STRING" id="1032480.MLP_38980"/>
<evidence type="ECO:0000256" key="1">
    <source>
        <dbReference type="ARBA" id="ARBA00011073"/>
    </source>
</evidence>
<dbReference type="GO" id="GO:0006508">
    <property type="term" value="P:proteolysis"/>
    <property type="evidence" value="ECO:0007669"/>
    <property type="project" value="UniProtKB-KW"/>
</dbReference>
<keyword evidence="2 5" id="KW-0645">Protease</keyword>
<feature type="active site" description="Charge relay system" evidence="5">
    <location>
        <position position="145"/>
    </location>
</feature>
<name>F5XQ81_MICPN</name>
<evidence type="ECO:0000313" key="8">
    <source>
        <dbReference type="Proteomes" id="UP000007947"/>
    </source>
</evidence>
<accession>F5XQ81</accession>
<dbReference type="RefSeq" id="WP_013864754.1">
    <property type="nucleotide sequence ID" value="NC_015635.1"/>
</dbReference>
<dbReference type="PROSITE" id="PS00138">
    <property type="entry name" value="SUBTILASE_SER"/>
    <property type="match status" value="1"/>
</dbReference>
<dbReference type="InterPro" id="IPR023828">
    <property type="entry name" value="Peptidase_S8_Ser-AS"/>
</dbReference>
<gene>
    <name evidence="7" type="ordered locus">MLP_38980</name>
</gene>
<dbReference type="InterPro" id="IPR036852">
    <property type="entry name" value="Peptidase_S8/S53_dom_sf"/>
</dbReference>
<protein>
    <submittedName>
        <fullName evidence="7">Putative S8 family peptidase</fullName>
    </submittedName>
</protein>
<dbReference type="PANTHER" id="PTHR43806:SF11">
    <property type="entry name" value="CEREVISIN-RELATED"/>
    <property type="match status" value="1"/>
</dbReference>
<evidence type="ECO:0000256" key="3">
    <source>
        <dbReference type="ARBA" id="ARBA00022801"/>
    </source>
</evidence>
<organism evidence="7 8">
    <name type="scientific">Microlunatus phosphovorus (strain ATCC 700054 / DSM 10555 / JCM 9379 / NBRC 101784 / NCIMB 13414 / VKM Ac-1990 / NM-1)</name>
    <dbReference type="NCBI Taxonomy" id="1032480"/>
    <lineage>
        <taxon>Bacteria</taxon>
        <taxon>Bacillati</taxon>
        <taxon>Actinomycetota</taxon>
        <taxon>Actinomycetes</taxon>
        <taxon>Propionibacteriales</taxon>
        <taxon>Propionibacteriaceae</taxon>
        <taxon>Microlunatus</taxon>
    </lineage>
</organism>
<dbReference type="Proteomes" id="UP000007947">
    <property type="component" value="Chromosome"/>
</dbReference>
<dbReference type="AlphaFoldDB" id="F5XQ81"/>
<keyword evidence="4 5" id="KW-0720">Serine protease</keyword>
<evidence type="ECO:0000256" key="4">
    <source>
        <dbReference type="ARBA" id="ARBA00022825"/>
    </source>
</evidence>
<dbReference type="EMBL" id="AP012204">
    <property type="protein sequence ID" value="BAK36912.1"/>
    <property type="molecule type" value="Genomic_DNA"/>
</dbReference>
<evidence type="ECO:0000259" key="6">
    <source>
        <dbReference type="Pfam" id="PF00082"/>
    </source>
</evidence>
<dbReference type="eggNOG" id="COG1404">
    <property type="taxonomic scope" value="Bacteria"/>
</dbReference>
<feature type="active site" description="Charge relay system" evidence="5">
    <location>
        <position position="114"/>
    </location>
</feature>
<dbReference type="PROSITE" id="PS51892">
    <property type="entry name" value="SUBTILASE"/>
    <property type="match status" value="1"/>
</dbReference>
<evidence type="ECO:0000313" key="7">
    <source>
        <dbReference type="EMBL" id="BAK36912.1"/>
    </source>
</evidence>
<dbReference type="Pfam" id="PF00082">
    <property type="entry name" value="Peptidase_S8"/>
    <property type="match status" value="1"/>
</dbReference>
<dbReference type="Gene3D" id="3.40.50.200">
    <property type="entry name" value="Peptidase S8/S53 domain"/>
    <property type="match status" value="1"/>
</dbReference>
<reference evidence="7 8" key="1">
    <citation type="submission" date="2011-05" db="EMBL/GenBank/DDBJ databases">
        <title>Whole genome sequence of Microlunatus phosphovorus NM-1.</title>
        <authorList>
            <person name="Hosoyama A."/>
            <person name="Sasaki K."/>
            <person name="Harada T."/>
            <person name="Igarashi R."/>
            <person name="Kawakoshi A."/>
            <person name="Sasagawa M."/>
            <person name="Fukada J."/>
            <person name="Nakamura S."/>
            <person name="Katano Y."/>
            <person name="Hanada S."/>
            <person name="Kamagata Y."/>
            <person name="Nakamura N."/>
            <person name="Yamazaki S."/>
            <person name="Fujita N."/>
        </authorList>
    </citation>
    <scope>NUCLEOTIDE SEQUENCE [LARGE SCALE GENOMIC DNA]</scope>
    <source>
        <strain evidence="8">ATCC 700054 / DSM 10555 / JCM 9379 / NBRC 101784 / NCIMB 13414 / VKM Ac-1990 / NM-1</strain>
    </source>
</reference>
<dbReference type="InterPro" id="IPR015500">
    <property type="entry name" value="Peptidase_S8_subtilisin-rel"/>
</dbReference>
<dbReference type="CDD" id="cd07480">
    <property type="entry name" value="Peptidases_S8_12"/>
    <property type="match status" value="1"/>
</dbReference>
<feature type="active site" description="Charge relay system" evidence="5">
    <location>
        <position position="340"/>
    </location>
</feature>
<dbReference type="InterPro" id="IPR050131">
    <property type="entry name" value="Peptidase_S8_subtilisin-like"/>
</dbReference>
<dbReference type="InterPro" id="IPR000209">
    <property type="entry name" value="Peptidase_S8/S53_dom"/>
</dbReference>
<dbReference type="SUPFAM" id="SSF52743">
    <property type="entry name" value="Subtilisin-like"/>
    <property type="match status" value="1"/>
</dbReference>
<dbReference type="PRINTS" id="PR00723">
    <property type="entry name" value="SUBTILISIN"/>
</dbReference>
<comment type="similarity">
    <text evidence="1 5">Belongs to the peptidase S8 family.</text>
</comment>